<protein>
    <recommendedName>
        <fullName evidence="2">non-specific serine/threonine protein kinase</fullName>
        <ecNumber evidence="2">2.7.11.1</ecNumber>
    </recommendedName>
</protein>
<dbReference type="PROSITE" id="PS50011">
    <property type="entry name" value="PROTEIN_KINASE_DOM"/>
    <property type="match status" value="1"/>
</dbReference>
<dbReference type="GO" id="GO:0005524">
    <property type="term" value="F:ATP binding"/>
    <property type="evidence" value="ECO:0007669"/>
    <property type="project" value="UniProtKB-UniRule"/>
</dbReference>
<dbReference type="InterPro" id="IPR050660">
    <property type="entry name" value="NEK_Ser/Thr_kinase"/>
</dbReference>
<name>A0A558GSU9_PAENT</name>
<accession>A0A558GSU9</accession>
<feature type="region of interest" description="Disordered" evidence="8">
    <location>
        <begin position="325"/>
        <end position="348"/>
    </location>
</feature>
<feature type="binding site" evidence="7">
    <location>
        <position position="46"/>
    </location>
    <ligand>
        <name>ATP</name>
        <dbReference type="ChEBI" id="CHEBI:30616"/>
    </ligand>
</feature>
<sequence>METLDTTAAVLPLIPGYATSRQLGRGSSSTVWLVTRDKDGARFAVKCFGAREPDGPALQRTVLDEVTRELRLLSGLRHEHLVRVHELLQVGGTPGASYGLVMDYAAGGSLANLMSGRGRLPVGETITILTPIAQVLDYLHGSGTVHGDVSPANILFTAEGKPLLADLGFAARVGDPHGNADVGTQGFLDPASIALGEGSAAGRELLPQRDVYSLAAVGWYCLTGAVPGVERHRPPLSLVAPDVPKALTAALEAALDPDPQRRPSAREFSTAVFRSAGPEALDLSGSVHHSVIPELLTRRQALRRARRRTPRWVVAWRIALTRGFQPKPKHMPRSAPSREGRGRPLKGRPKAVGLSLRLGLSVAAAVLVGAGSWAVWQQNQPPAPALNLAPLEDPLATTRKAPGGPPSVELPARLAQGLHSEDPEVAVSALAAVRDLALGEGRLEVLALVNAPGSPAEAADKEVGDYLRESGTVFAGLVTTLSGVTVDDSPQTDHVLVSLSAATSGYEERLTTGAKVRAQEPVAPQQLRLHLVRSAGRWWVLEILGPVTAD</sequence>
<dbReference type="InterPro" id="IPR011009">
    <property type="entry name" value="Kinase-like_dom_sf"/>
</dbReference>
<dbReference type="SUPFAM" id="SSF56112">
    <property type="entry name" value="Protein kinase-like (PK-like)"/>
    <property type="match status" value="1"/>
</dbReference>
<evidence type="ECO:0000256" key="5">
    <source>
        <dbReference type="ARBA" id="ARBA00022777"/>
    </source>
</evidence>
<dbReference type="EMBL" id="VNFK01000016">
    <property type="protein sequence ID" value="TVU59945.1"/>
    <property type="molecule type" value="Genomic_DNA"/>
</dbReference>
<dbReference type="InterPro" id="IPR017441">
    <property type="entry name" value="Protein_kinase_ATP_BS"/>
</dbReference>
<dbReference type="InterPro" id="IPR000719">
    <property type="entry name" value="Prot_kinase_dom"/>
</dbReference>
<comment type="caution">
    <text evidence="10">The sequence shown here is derived from an EMBL/GenBank/DDBJ whole genome shotgun (WGS) entry which is preliminary data.</text>
</comment>
<dbReference type="AlphaFoldDB" id="A0A558GSU9"/>
<organism evidence="10 11">
    <name type="scientific">Paenarthrobacter nitroguajacolicus</name>
    <name type="common">Arthrobacter nitroguajacolicus</name>
    <dbReference type="NCBI Taxonomy" id="211146"/>
    <lineage>
        <taxon>Bacteria</taxon>
        <taxon>Bacillati</taxon>
        <taxon>Actinomycetota</taxon>
        <taxon>Actinomycetes</taxon>
        <taxon>Micrococcales</taxon>
        <taxon>Micrococcaceae</taxon>
        <taxon>Paenarthrobacter</taxon>
    </lineage>
</organism>
<evidence type="ECO:0000256" key="3">
    <source>
        <dbReference type="ARBA" id="ARBA00022679"/>
    </source>
</evidence>
<keyword evidence="10" id="KW-0723">Serine/threonine-protein kinase</keyword>
<evidence type="ECO:0000256" key="2">
    <source>
        <dbReference type="ARBA" id="ARBA00012513"/>
    </source>
</evidence>
<gene>
    <name evidence="10" type="ORF">FQP90_18140</name>
</gene>
<keyword evidence="3" id="KW-0808">Transferase</keyword>
<evidence type="ECO:0000256" key="4">
    <source>
        <dbReference type="ARBA" id="ARBA00022741"/>
    </source>
</evidence>
<dbReference type="OrthoDB" id="3778994at2"/>
<dbReference type="CDD" id="cd14014">
    <property type="entry name" value="STKc_PknB_like"/>
    <property type="match status" value="1"/>
</dbReference>
<proteinExistence type="inferred from homology"/>
<dbReference type="Pfam" id="PF00069">
    <property type="entry name" value="Pkinase"/>
    <property type="match status" value="1"/>
</dbReference>
<evidence type="ECO:0000256" key="7">
    <source>
        <dbReference type="PROSITE-ProRule" id="PRU10141"/>
    </source>
</evidence>
<evidence type="ECO:0000259" key="9">
    <source>
        <dbReference type="PROSITE" id="PS50011"/>
    </source>
</evidence>
<dbReference type="PANTHER" id="PTHR43671:SF13">
    <property type="entry name" value="SERINE_THREONINE-PROTEIN KINASE NEK2"/>
    <property type="match status" value="1"/>
</dbReference>
<evidence type="ECO:0000256" key="8">
    <source>
        <dbReference type="SAM" id="MobiDB-lite"/>
    </source>
</evidence>
<evidence type="ECO:0000313" key="11">
    <source>
        <dbReference type="Proteomes" id="UP000316500"/>
    </source>
</evidence>
<dbReference type="PROSITE" id="PS00107">
    <property type="entry name" value="PROTEIN_KINASE_ATP"/>
    <property type="match status" value="1"/>
</dbReference>
<dbReference type="PANTHER" id="PTHR43671">
    <property type="entry name" value="SERINE/THREONINE-PROTEIN KINASE NEK"/>
    <property type="match status" value="1"/>
</dbReference>
<evidence type="ECO:0000256" key="6">
    <source>
        <dbReference type="ARBA" id="ARBA00022840"/>
    </source>
</evidence>
<keyword evidence="4 7" id="KW-0547">Nucleotide-binding</keyword>
<dbReference type="RefSeq" id="WP_144652462.1">
    <property type="nucleotide sequence ID" value="NZ_VNFK01000016.1"/>
</dbReference>
<dbReference type="GO" id="GO:0004674">
    <property type="term" value="F:protein serine/threonine kinase activity"/>
    <property type="evidence" value="ECO:0007669"/>
    <property type="project" value="UniProtKB-KW"/>
</dbReference>
<dbReference type="EC" id="2.7.11.1" evidence="2"/>
<dbReference type="Proteomes" id="UP000316500">
    <property type="component" value="Unassembled WGS sequence"/>
</dbReference>
<keyword evidence="6 7" id="KW-0067">ATP-binding</keyword>
<comment type="similarity">
    <text evidence="1">Belongs to the protein kinase superfamily. NEK Ser/Thr protein kinase family. NIMA subfamily.</text>
</comment>
<dbReference type="Gene3D" id="1.10.510.10">
    <property type="entry name" value="Transferase(Phosphotransferase) domain 1"/>
    <property type="match status" value="1"/>
</dbReference>
<evidence type="ECO:0000256" key="1">
    <source>
        <dbReference type="ARBA" id="ARBA00010886"/>
    </source>
</evidence>
<evidence type="ECO:0000313" key="10">
    <source>
        <dbReference type="EMBL" id="TVU59945.1"/>
    </source>
</evidence>
<feature type="domain" description="Protein kinase" evidence="9">
    <location>
        <begin position="17"/>
        <end position="273"/>
    </location>
</feature>
<reference evidence="10 11" key="1">
    <citation type="submission" date="2019-07" db="EMBL/GenBank/DDBJ databases">
        <title>Diversity of Bacteria from Kongsfjorden, Arctic.</title>
        <authorList>
            <person name="Yu Y."/>
        </authorList>
    </citation>
    <scope>NUCLEOTIDE SEQUENCE [LARGE SCALE GENOMIC DNA]</scope>
    <source>
        <strain evidence="10 11">SM1928</strain>
    </source>
</reference>
<keyword evidence="5 10" id="KW-0418">Kinase</keyword>